<sequence>MVSLNMLLSRAEISLPSANPQRQTALMLAAMHGRLDLVRTLVENYSADVNHRDAEGSTPLMGAAEHNFVGVVRFLLTCSELDTELKDKIALFVSSVFFV</sequence>
<dbReference type="SMART" id="SM00248">
    <property type="entry name" value="ANK"/>
    <property type="match status" value="2"/>
</dbReference>
<dbReference type="PANTHER" id="PTHR24168:SF21">
    <property type="entry name" value="KANK, ISOFORM D"/>
    <property type="match status" value="1"/>
</dbReference>
<evidence type="ECO:0000256" key="1">
    <source>
        <dbReference type="PROSITE-ProRule" id="PRU00023"/>
    </source>
</evidence>
<keyword evidence="1" id="KW-0040">ANK repeat</keyword>
<gene>
    <name evidence="2" type="ORF">PXEA_LOCUS36497</name>
</gene>
<evidence type="ECO:0000313" key="3">
    <source>
        <dbReference type="Proteomes" id="UP000784294"/>
    </source>
</evidence>
<accession>A0A3S5C8Y0</accession>
<reference evidence="2" key="1">
    <citation type="submission" date="2018-11" db="EMBL/GenBank/DDBJ databases">
        <authorList>
            <consortium name="Pathogen Informatics"/>
        </authorList>
    </citation>
    <scope>NUCLEOTIDE SEQUENCE</scope>
</reference>
<dbReference type="Proteomes" id="UP000784294">
    <property type="component" value="Unassembled WGS sequence"/>
</dbReference>
<dbReference type="PROSITE" id="PS50088">
    <property type="entry name" value="ANK_REPEAT"/>
    <property type="match status" value="1"/>
</dbReference>
<dbReference type="GO" id="GO:0030837">
    <property type="term" value="P:negative regulation of actin filament polymerization"/>
    <property type="evidence" value="ECO:0007669"/>
    <property type="project" value="InterPro"/>
</dbReference>
<dbReference type="GO" id="GO:0005737">
    <property type="term" value="C:cytoplasm"/>
    <property type="evidence" value="ECO:0007669"/>
    <property type="project" value="TreeGrafter"/>
</dbReference>
<evidence type="ECO:0000313" key="2">
    <source>
        <dbReference type="EMBL" id="VEL43057.1"/>
    </source>
</evidence>
<dbReference type="InterPro" id="IPR036770">
    <property type="entry name" value="Ankyrin_rpt-contain_sf"/>
</dbReference>
<name>A0A3S5C8Y0_9PLAT</name>
<keyword evidence="3" id="KW-1185">Reference proteome</keyword>
<dbReference type="GO" id="GO:0005856">
    <property type="term" value="C:cytoskeleton"/>
    <property type="evidence" value="ECO:0007669"/>
    <property type="project" value="TreeGrafter"/>
</dbReference>
<dbReference type="PANTHER" id="PTHR24168">
    <property type="entry name" value="KN MOTIF AND ANKYRIN REPEAT DOMAIN-CONTAINING"/>
    <property type="match status" value="1"/>
</dbReference>
<proteinExistence type="predicted"/>
<dbReference type="OrthoDB" id="5406014at2759"/>
<dbReference type="AlphaFoldDB" id="A0A3S5C8Y0"/>
<dbReference type="InterPro" id="IPR002110">
    <property type="entry name" value="Ankyrin_rpt"/>
</dbReference>
<comment type="caution">
    <text evidence="2">The sequence shown here is derived from an EMBL/GenBank/DDBJ whole genome shotgun (WGS) entry which is preliminary data.</text>
</comment>
<feature type="repeat" description="ANK" evidence="1">
    <location>
        <begin position="21"/>
        <end position="54"/>
    </location>
</feature>
<protein>
    <submittedName>
        <fullName evidence="2">Uncharacterized protein</fullName>
    </submittedName>
</protein>
<dbReference type="SUPFAM" id="SSF48403">
    <property type="entry name" value="Ankyrin repeat"/>
    <property type="match status" value="1"/>
</dbReference>
<dbReference type="Pfam" id="PF12796">
    <property type="entry name" value="Ank_2"/>
    <property type="match status" value="1"/>
</dbReference>
<dbReference type="EMBL" id="CAAALY010278532">
    <property type="protein sequence ID" value="VEL43057.1"/>
    <property type="molecule type" value="Genomic_DNA"/>
</dbReference>
<dbReference type="Gene3D" id="1.25.40.20">
    <property type="entry name" value="Ankyrin repeat-containing domain"/>
    <property type="match status" value="1"/>
</dbReference>
<organism evidence="2 3">
    <name type="scientific">Protopolystoma xenopodis</name>
    <dbReference type="NCBI Taxonomy" id="117903"/>
    <lineage>
        <taxon>Eukaryota</taxon>
        <taxon>Metazoa</taxon>
        <taxon>Spiralia</taxon>
        <taxon>Lophotrochozoa</taxon>
        <taxon>Platyhelminthes</taxon>
        <taxon>Monogenea</taxon>
        <taxon>Polyopisthocotylea</taxon>
        <taxon>Polystomatidea</taxon>
        <taxon>Polystomatidae</taxon>
        <taxon>Protopolystoma</taxon>
    </lineage>
</organism>
<dbReference type="InterPro" id="IPR047184">
    <property type="entry name" value="KANK1-4"/>
</dbReference>